<dbReference type="EMBL" id="WITJ01000004">
    <property type="protein sequence ID" value="MQW38951.1"/>
    <property type="molecule type" value="Genomic_DNA"/>
</dbReference>
<reference evidence="3 4" key="1">
    <citation type="submission" date="2019-10" db="EMBL/GenBank/DDBJ databases">
        <authorList>
            <person name="Dong K."/>
        </authorList>
    </citation>
    <scope>NUCLEOTIDE SEQUENCE [LARGE SCALE GENOMIC DNA]</scope>
    <source>
        <strain evidence="3 4">DSM 28960</strain>
    </source>
</reference>
<dbReference type="PROSITE" id="PS51257">
    <property type="entry name" value="PROKAR_LIPOPROTEIN"/>
    <property type="match status" value="1"/>
</dbReference>
<feature type="compositionally biased region" description="Low complexity" evidence="1">
    <location>
        <begin position="24"/>
        <end position="69"/>
    </location>
</feature>
<keyword evidence="4" id="KW-1185">Reference proteome</keyword>
<feature type="signal peptide" evidence="2">
    <location>
        <begin position="1"/>
        <end position="18"/>
    </location>
</feature>
<evidence type="ECO:0000313" key="4">
    <source>
        <dbReference type="Proteomes" id="UP000439550"/>
    </source>
</evidence>
<keyword evidence="2" id="KW-0732">Signal</keyword>
<accession>A0A7X1Z742</accession>
<protein>
    <recommendedName>
        <fullName evidence="5">Lipoprotein</fullName>
    </recommendedName>
</protein>
<evidence type="ECO:0008006" key="5">
    <source>
        <dbReference type="Google" id="ProtNLM"/>
    </source>
</evidence>
<dbReference type="RefSeq" id="WP_153495541.1">
    <property type="nucleotide sequence ID" value="NZ_CAXYUY010000017.1"/>
</dbReference>
<feature type="chain" id="PRO_5038339142" description="Lipoprotein" evidence="2">
    <location>
        <begin position="19"/>
        <end position="205"/>
    </location>
</feature>
<name>A0A7X1Z742_9LACT</name>
<dbReference type="Proteomes" id="UP000439550">
    <property type="component" value="Unassembled WGS sequence"/>
</dbReference>
<feature type="region of interest" description="Disordered" evidence="1">
    <location>
        <begin position="24"/>
        <end position="75"/>
    </location>
</feature>
<proteinExistence type="predicted"/>
<dbReference type="AlphaFoldDB" id="A0A7X1Z742"/>
<dbReference type="OrthoDB" id="2243320at2"/>
<comment type="caution">
    <text evidence="3">The sequence shown here is derived from an EMBL/GenBank/DDBJ whole genome shotgun (WGS) entry which is preliminary data.</text>
</comment>
<organism evidence="3 4">
    <name type="scientific">Lactococcus hircilactis</name>
    <dbReference type="NCBI Taxonomy" id="1494462"/>
    <lineage>
        <taxon>Bacteria</taxon>
        <taxon>Bacillati</taxon>
        <taxon>Bacillota</taxon>
        <taxon>Bacilli</taxon>
        <taxon>Lactobacillales</taxon>
        <taxon>Streptococcaceae</taxon>
        <taxon>Lactococcus</taxon>
    </lineage>
</organism>
<evidence type="ECO:0000313" key="3">
    <source>
        <dbReference type="EMBL" id="MQW38951.1"/>
    </source>
</evidence>
<evidence type="ECO:0000256" key="2">
    <source>
        <dbReference type="SAM" id="SignalP"/>
    </source>
</evidence>
<evidence type="ECO:0000256" key="1">
    <source>
        <dbReference type="SAM" id="MobiDB-lite"/>
    </source>
</evidence>
<gene>
    <name evidence="3" type="ORF">GHI93_03160</name>
</gene>
<sequence length="205" mass="22463">MKKIPVFVFSVLALTVLSACTSNQKKSATQHSSQSTQVASSQTSKNSTSTSSSQPTSSSSSTTSTSQSSKDARFDDLSTSEKDQILATWLQNSQGQYTVYHVDTLTTYFVNDGQNGSKMYQDGQKVGNAYAGISLARQKNSAKFVMKPESVEFYVPSSHSGFDGDWNHIQWQLKETVLKSDLMTKYASLSKNNHQIVDQATQLPS</sequence>